<evidence type="ECO:0008006" key="4">
    <source>
        <dbReference type="Google" id="ProtNLM"/>
    </source>
</evidence>
<gene>
    <name evidence="2" type="ORF">EMPS_06966</name>
</gene>
<dbReference type="OrthoDB" id="4349954at2759"/>
<name>A0A9P3HDQ3_9FUNG</name>
<evidence type="ECO:0000313" key="2">
    <source>
        <dbReference type="EMBL" id="GJJ74608.1"/>
    </source>
</evidence>
<reference evidence="2" key="1">
    <citation type="submission" date="2021-11" db="EMBL/GenBank/DDBJ databases">
        <authorList>
            <person name="Herlambang A."/>
            <person name="Guo Y."/>
            <person name="Takashima Y."/>
            <person name="Nishizawa T."/>
        </authorList>
    </citation>
    <scope>NUCLEOTIDE SEQUENCE</scope>
    <source>
        <strain evidence="2">E1425</strain>
    </source>
</reference>
<accession>A0A9P3HDQ3</accession>
<dbReference type="AlphaFoldDB" id="A0A9P3HDQ3"/>
<sequence length="1005" mass="109432">MPVSVDDPFLLASFTSTTHAHQQNPAVTCTAEGSSDQSGQDDATNLLVVAVQGQGVQLYNTADQKCVLSYSTPPGHSFTGSAQTLRKSAQLRNVYAVIAKGSDIPTKEEGKIVWMWKDLSANADKDVEMTEGAAAPSDAKKTVQKFDRKIHQLFVSSLLPNNIVLTNMDGSISLVTEDLSRVVSTKDIQKPVEVQATKTGKRATKKEKAEMSAAEEHTMRWATTYNTSGSWIPSGSLPRATLVVMTITETSSGKVVASLSYVNEEVRGFSSFGEVEISGATGASGFSFDVSAGHLSFMSAAGQLKVFAFEVSQGDHAVSISETLTLPLPGFAASSTTVKKSSKGDQESTMHIDTLALGDNYLALAGNHQQDGKSELTLTIWDIRYGTLQAKTVIPGTYNAKTTSCQLALLQDSVLSITVSQLQGATVKSKIFFCPFYAEPMSLLGAMGKMRDTAPFLGYDGSLLGQDVYSSTTTMLLTPAHVVGTVVGKDLKEGQDISASLAAERKALEALSSKSTTATVKSFEKVFFDHVDHQTAEAFQDMMNRFGVDAKEVEEAVKAHADKLSQKQKKSASSNAMDIDTEDSRASTKSKKSKASKKERESSAAQRKEEVEGGSSSDDSDEDEEHEPEAEAEEAEEDEQVQQQQEEDEYKVDHVEEDKERLEAHAAAMVAWRKQEAEAMAKYRETRRLLRAGHKPAPLPELSHHFLTTVIRRCFVTLPNGQPDMTFWPAKVIQFLIEKQLVGNSNPGAGQAGIALNLMEREQWGLIELALQKLHDIPEMDMVVMLKQVIGLNKSAATSESLASKTKQDVSTTVPDVPRFLNLVMVAPSNEIFMQQAVKRLTIDELTVVLEILSSWLSIWNERGGIGHQGLPADKKQMPGGLPGYGLVVDMLTLLLDVHFPALILSPQLHPILKTVQKAIQTEADVINQLEQSLRGPLGLFDRKQKDMIRRQKEAELNAAGYGATISGGVLAIKSAQSLAMEKRRRRKMESGQGIPDYGVEIIHM</sequence>
<dbReference type="PANTHER" id="PTHR15633:SF2">
    <property type="entry name" value="NUCLEOLAR PROTEIN 11"/>
    <property type="match status" value="1"/>
</dbReference>
<comment type="caution">
    <text evidence="2">The sequence shown here is derived from an EMBL/GenBank/DDBJ whole genome shotgun (WGS) entry which is preliminary data.</text>
</comment>
<reference evidence="2" key="2">
    <citation type="journal article" date="2022" name="Microbiol. Resour. Announc.">
        <title>Whole-Genome Sequence of Entomortierella parvispora E1425, a Mucoromycotan Fungus Associated with Burkholderiaceae-Related Endosymbiotic Bacteria.</title>
        <authorList>
            <person name="Herlambang A."/>
            <person name="Guo Y."/>
            <person name="Takashima Y."/>
            <person name="Narisawa K."/>
            <person name="Ohta H."/>
            <person name="Nishizawa T."/>
        </authorList>
    </citation>
    <scope>NUCLEOTIDE SEQUENCE</scope>
    <source>
        <strain evidence="2">E1425</strain>
    </source>
</reference>
<dbReference type="PANTHER" id="PTHR15633">
    <property type="entry name" value="NUCLEOLAR PROTEIN 11"/>
    <property type="match status" value="1"/>
</dbReference>
<dbReference type="Proteomes" id="UP000827284">
    <property type="component" value="Unassembled WGS sequence"/>
</dbReference>
<feature type="compositionally biased region" description="Basic and acidic residues" evidence="1">
    <location>
        <begin position="596"/>
        <end position="611"/>
    </location>
</feature>
<dbReference type="InterPro" id="IPR042859">
    <property type="entry name" value="NOL11"/>
</dbReference>
<proteinExistence type="predicted"/>
<keyword evidence="3" id="KW-1185">Reference proteome</keyword>
<dbReference type="GO" id="GO:0005730">
    <property type="term" value="C:nucleolus"/>
    <property type="evidence" value="ECO:0007669"/>
    <property type="project" value="TreeGrafter"/>
</dbReference>
<dbReference type="EMBL" id="BQFW01000009">
    <property type="protein sequence ID" value="GJJ74608.1"/>
    <property type="molecule type" value="Genomic_DNA"/>
</dbReference>
<feature type="region of interest" description="Disordered" evidence="1">
    <location>
        <begin position="560"/>
        <end position="651"/>
    </location>
</feature>
<protein>
    <recommendedName>
        <fullName evidence="4">Small-subunit processome Utp12 domain-containing protein</fullName>
    </recommendedName>
</protein>
<dbReference type="GO" id="GO:0003723">
    <property type="term" value="F:RNA binding"/>
    <property type="evidence" value="ECO:0007669"/>
    <property type="project" value="TreeGrafter"/>
</dbReference>
<evidence type="ECO:0000256" key="1">
    <source>
        <dbReference type="SAM" id="MobiDB-lite"/>
    </source>
</evidence>
<feature type="compositionally biased region" description="Acidic residues" evidence="1">
    <location>
        <begin position="618"/>
        <end position="650"/>
    </location>
</feature>
<dbReference type="GO" id="GO:0030490">
    <property type="term" value="P:maturation of SSU-rRNA"/>
    <property type="evidence" value="ECO:0007669"/>
    <property type="project" value="InterPro"/>
</dbReference>
<evidence type="ECO:0000313" key="3">
    <source>
        <dbReference type="Proteomes" id="UP000827284"/>
    </source>
</evidence>
<organism evidence="2 3">
    <name type="scientific">Entomortierella parvispora</name>
    <dbReference type="NCBI Taxonomy" id="205924"/>
    <lineage>
        <taxon>Eukaryota</taxon>
        <taxon>Fungi</taxon>
        <taxon>Fungi incertae sedis</taxon>
        <taxon>Mucoromycota</taxon>
        <taxon>Mortierellomycotina</taxon>
        <taxon>Mortierellomycetes</taxon>
        <taxon>Mortierellales</taxon>
        <taxon>Mortierellaceae</taxon>
        <taxon>Entomortierella</taxon>
    </lineage>
</organism>